<dbReference type="InterPro" id="IPR004385">
    <property type="entry name" value="NDP_pyrophosphatase"/>
</dbReference>
<protein>
    <recommendedName>
        <fullName evidence="4">ADP-ribose pyrophosphatase</fullName>
        <ecNumber evidence="3">3.6.1.13</ecNumber>
    </recommendedName>
    <alternativeName>
        <fullName evidence="9">ADP-ribose diphosphatase</fullName>
    </alternativeName>
    <alternativeName>
        <fullName evidence="11">ADP-ribose phosphohydrolase</fullName>
    </alternativeName>
    <alternativeName>
        <fullName evidence="10">Adenosine diphosphoribose pyrophosphatase</fullName>
    </alternativeName>
</protein>
<gene>
    <name evidence="16" type="primary">nudF</name>
    <name evidence="16" type="ORF">BOA8489_02026</name>
</gene>
<comment type="catalytic activity">
    <reaction evidence="12">
        <text>ADP-D-ribose + H2O = D-ribose 5-phosphate + AMP + 2 H(+)</text>
        <dbReference type="Rhea" id="RHEA:10412"/>
        <dbReference type="ChEBI" id="CHEBI:15377"/>
        <dbReference type="ChEBI" id="CHEBI:15378"/>
        <dbReference type="ChEBI" id="CHEBI:57967"/>
        <dbReference type="ChEBI" id="CHEBI:78346"/>
        <dbReference type="ChEBI" id="CHEBI:456215"/>
        <dbReference type="EC" id="3.6.1.13"/>
    </reaction>
</comment>
<dbReference type="InterPro" id="IPR000086">
    <property type="entry name" value="NUDIX_hydrolase_dom"/>
</dbReference>
<evidence type="ECO:0000259" key="15">
    <source>
        <dbReference type="PROSITE" id="PS51462"/>
    </source>
</evidence>
<dbReference type="GO" id="GO:0047631">
    <property type="term" value="F:ADP-ribose diphosphatase activity"/>
    <property type="evidence" value="ECO:0007669"/>
    <property type="project" value="UniProtKB-EC"/>
</dbReference>
<dbReference type="PANTHER" id="PTHR11839">
    <property type="entry name" value="UDP/ADP-SUGAR PYROPHOSPHATASE"/>
    <property type="match status" value="1"/>
</dbReference>
<dbReference type="InterPro" id="IPR036568">
    <property type="entry name" value="GGCT-like_sf"/>
</dbReference>
<dbReference type="GO" id="GO:0019144">
    <property type="term" value="F:ADP-sugar diphosphatase activity"/>
    <property type="evidence" value="ECO:0007669"/>
    <property type="project" value="TreeGrafter"/>
</dbReference>
<feature type="binding site" evidence="13">
    <location>
        <position position="331"/>
    </location>
    <ligand>
        <name>Mg(2+)</name>
        <dbReference type="ChEBI" id="CHEBI:18420"/>
        <label>1</label>
    </ligand>
</feature>
<evidence type="ECO:0000256" key="9">
    <source>
        <dbReference type="ARBA" id="ARBA00030162"/>
    </source>
</evidence>
<dbReference type="InterPro" id="IPR013024">
    <property type="entry name" value="GGCT-like"/>
</dbReference>
<evidence type="ECO:0000256" key="14">
    <source>
        <dbReference type="PIRSR" id="PIRSR604385-3"/>
    </source>
</evidence>
<dbReference type="CDD" id="cd24155">
    <property type="entry name" value="NUDIX_ADPRase"/>
    <property type="match status" value="1"/>
</dbReference>
<dbReference type="AlphaFoldDB" id="A0A238J0R8"/>
<dbReference type="InterPro" id="IPR009288">
    <property type="entry name" value="AIG2-like_dom"/>
</dbReference>
<dbReference type="InterPro" id="IPR015797">
    <property type="entry name" value="NUDIX_hydrolase-like_dom_sf"/>
</dbReference>
<dbReference type="CDD" id="cd06661">
    <property type="entry name" value="GGCT_like"/>
    <property type="match status" value="1"/>
</dbReference>
<organism evidence="16 17">
    <name type="scientific">Boseongicola aestuarii</name>
    <dbReference type="NCBI Taxonomy" id="1470561"/>
    <lineage>
        <taxon>Bacteria</taxon>
        <taxon>Pseudomonadati</taxon>
        <taxon>Pseudomonadota</taxon>
        <taxon>Alphaproteobacteria</taxon>
        <taxon>Rhodobacterales</taxon>
        <taxon>Paracoccaceae</taxon>
        <taxon>Boseongicola</taxon>
    </lineage>
</organism>
<dbReference type="Pfam" id="PF00293">
    <property type="entry name" value="NUDIX"/>
    <property type="match status" value="1"/>
</dbReference>
<evidence type="ECO:0000313" key="16">
    <source>
        <dbReference type="EMBL" id="SMX23913.1"/>
    </source>
</evidence>
<feature type="binding site" evidence="13">
    <location>
        <position position="282"/>
    </location>
    <ligand>
        <name>Mg(2+)</name>
        <dbReference type="ChEBI" id="CHEBI:18420"/>
        <label>1</label>
    </ligand>
</feature>
<dbReference type="PROSITE" id="PS00893">
    <property type="entry name" value="NUDIX_BOX"/>
    <property type="match status" value="1"/>
</dbReference>
<dbReference type="GO" id="GO:0006753">
    <property type="term" value="P:nucleoside phosphate metabolic process"/>
    <property type="evidence" value="ECO:0007669"/>
    <property type="project" value="TreeGrafter"/>
</dbReference>
<evidence type="ECO:0000256" key="8">
    <source>
        <dbReference type="ARBA" id="ARBA00025164"/>
    </source>
</evidence>
<name>A0A238J0R8_9RHOB</name>
<sequence length="372" mass="41019">MTAPSSVFLYGTLCDLELLEIVAGESLTTTAAKLSDHAVYWVKNQSFPIIKPQSGSESDGLLISVSPEAKARLDFYEVGFGYDLRPCQVSVSGQTQRAEVYFPEQDRWTPGAPWSLADWQAEFGTLTREAARHYIRLAGHKTPQAAAVLFEQIRVRAASRLRARATPTPVAFQPAQTRRNVTTHSSSRPLVDFFEVVEEILQFQTFAGSKSARVQRISLIGGDAVTVLPYDPASDHVLVIRQFRHGAFSRGDENPWCVEPAAGRIDPHETPEQAAVRELREETGVIARDLHRIASYYPTPAAVSEHLTSYVAICDLGGKDGFVGGLAVENEDIMSHVIPFSSLMEMVQSGAANTGPLVMSALWLQNERHRLR</sequence>
<evidence type="ECO:0000313" key="17">
    <source>
        <dbReference type="Proteomes" id="UP000201838"/>
    </source>
</evidence>
<dbReference type="SUPFAM" id="SSF110857">
    <property type="entry name" value="Gamma-glutamyl cyclotransferase-like"/>
    <property type="match status" value="1"/>
</dbReference>
<evidence type="ECO:0000256" key="13">
    <source>
        <dbReference type="PIRSR" id="PIRSR604385-2"/>
    </source>
</evidence>
<comment type="similarity">
    <text evidence="2">Belongs to the Nudix hydrolase family. NudF subfamily.</text>
</comment>
<dbReference type="Gene3D" id="3.10.490.10">
    <property type="entry name" value="Gamma-glutamyl cyclotransferase-like"/>
    <property type="match status" value="1"/>
</dbReference>
<evidence type="ECO:0000256" key="7">
    <source>
        <dbReference type="ARBA" id="ARBA00022842"/>
    </source>
</evidence>
<comment type="function">
    <text evidence="8">Acts on ADP-mannose and ADP-glucose as well as ADP-ribose. Prevents glycogen biosynthesis. The reaction catalyzed by this enzyme is a limiting step of the gluconeogenic process.</text>
</comment>
<evidence type="ECO:0000256" key="1">
    <source>
        <dbReference type="ARBA" id="ARBA00001946"/>
    </source>
</evidence>
<dbReference type="Pfam" id="PF06094">
    <property type="entry name" value="GGACT"/>
    <property type="match status" value="1"/>
</dbReference>
<feature type="binding site" evidence="13">
    <location>
        <position position="262"/>
    </location>
    <ligand>
        <name>Mg(2+)</name>
        <dbReference type="ChEBI" id="CHEBI:18420"/>
        <label>1</label>
    </ligand>
</feature>
<dbReference type="GO" id="GO:0046872">
    <property type="term" value="F:metal ion binding"/>
    <property type="evidence" value="ECO:0007669"/>
    <property type="project" value="UniProtKB-KW"/>
</dbReference>
<evidence type="ECO:0000256" key="5">
    <source>
        <dbReference type="ARBA" id="ARBA00022723"/>
    </source>
</evidence>
<keyword evidence="5 13" id="KW-0479">Metal-binding</keyword>
<dbReference type="PANTHER" id="PTHR11839:SF5">
    <property type="entry name" value="ADP-RIBOSE PYROPHOSPHATASE"/>
    <property type="match status" value="1"/>
</dbReference>
<evidence type="ECO:0000256" key="11">
    <source>
        <dbReference type="ARBA" id="ARBA00033056"/>
    </source>
</evidence>
<dbReference type="GO" id="GO:0005829">
    <property type="term" value="C:cytosol"/>
    <property type="evidence" value="ECO:0007669"/>
    <property type="project" value="TreeGrafter"/>
</dbReference>
<dbReference type="OrthoDB" id="5292471at2"/>
<evidence type="ECO:0000256" key="10">
    <source>
        <dbReference type="ARBA" id="ARBA00030308"/>
    </source>
</evidence>
<evidence type="ECO:0000256" key="6">
    <source>
        <dbReference type="ARBA" id="ARBA00022801"/>
    </source>
</evidence>
<dbReference type="RefSeq" id="WP_093973885.1">
    <property type="nucleotide sequence ID" value="NZ_FXXQ01000006.1"/>
</dbReference>
<accession>A0A238J0R8</accession>
<evidence type="ECO:0000256" key="4">
    <source>
        <dbReference type="ARBA" id="ARBA00013297"/>
    </source>
</evidence>
<feature type="binding site" evidence="13">
    <location>
        <position position="278"/>
    </location>
    <ligand>
        <name>Mg(2+)</name>
        <dbReference type="ChEBI" id="CHEBI:18420"/>
        <label>1</label>
    </ligand>
</feature>
<dbReference type="Proteomes" id="UP000201838">
    <property type="component" value="Unassembled WGS sequence"/>
</dbReference>
<dbReference type="EC" id="3.6.1.13" evidence="3"/>
<proteinExistence type="inferred from homology"/>
<keyword evidence="6 16" id="KW-0378">Hydrolase</keyword>
<feature type="domain" description="Nudix hydrolase" evidence="15">
    <location>
        <begin position="220"/>
        <end position="360"/>
    </location>
</feature>
<keyword evidence="7 13" id="KW-0460">Magnesium</keyword>
<keyword evidence="17" id="KW-1185">Reference proteome</keyword>
<dbReference type="InterPro" id="IPR020084">
    <property type="entry name" value="NUDIX_hydrolase_CS"/>
</dbReference>
<dbReference type="EMBL" id="FXXQ01000006">
    <property type="protein sequence ID" value="SMX23913.1"/>
    <property type="molecule type" value="Genomic_DNA"/>
</dbReference>
<dbReference type="GO" id="GO:0019693">
    <property type="term" value="P:ribose phosphate metabolic process"/>
    <property type="evidence" value="ECO:0007669"/>
    <property type="project" value="TreeGrafter"/>
</dbReference>
<evidence type="ECO:0000256" key="2">
    <source>
        <dbReference type="ARBA" id="ARBA00007482"/>
    </source>
</evidence>
<dbReference type="NCBIfam" id="TIGR00052">
    <property type="entry name" value="nudix-type nucleoside diphosphatase, YffH/AdpP family"/>
    <property type="match status" value="1"/>
</dbReference>
<comment type="cofactor">
    <cofactor evidence="1 13">
        <name>Mg(2+)</name>
        <dbReference type="ChEBI" id="CHEBI:18420"/>
    </cofactor>
</comment>
<feature type="short sequence motif" description="Nudix box" evidence="14">
    <location>
        <begin position="263"/>
        <end position="285"/>
    </location>
</feature>
<dbReference type="PROSITE" id="PS51462">
    <property type="entry name" value="NUDIX"/>
    <property type="match status" value="1"/>
</dbReference>
<reference evidence="16 17" key="1">
    <citation type="submission" date="2017-05" db="EMBL/GenBank/DDBJ databases">
        <authorList>
            <person name="Song R."/>
            <person name="Chenine A.L."/>
            <person name="Ruprecht R.M."/>
        </authorList>
    </citation>
    <scope>NUCLEOTIDE SEQUENCE [LARGE SCALE GENOMIC DNA]</scope>
    <source>
        <strain evidence="16 17">CECT 8489</strain>
    </source>
</reference>
<evidence type="ECO:0000256" key="3">
    <source>
        <dbReference type="ARBA" id="ARBA00012453"/>
    </source>
</evidence>
<dbReference type="Gene3D" id="3.90.79.10">
    <property type="entry name" value="Nucleoside Triphosphate Pyrophosphohydrolase"/>
    <property type="match status" value="1"/>
</dbReference>
<dbReference type="SUPFAM" id="SSF55811">
    <property type="entry name" value="Nudix"/>
    <property type="match status" value="1"/>
</dbReference>
<evidence type="ECO:0000256" key="12">
    <source>
        <dbReference type="ARBA" id="ARBA00049546"/>
    </source>
</evidence>